<reference evidence="2 3" key="1">
    <citation type="submission" date="2020-08" db="EMBL/GenBank/DDBJ databases">
        <title>Sequencing the genomes of 1000 actinobacteria strains.</title>
        <authorList>
            <person name="Klenk H.-P."/>
        </authorList>
    </citation>
    <scope>NUCLEOTIDE SEQUENCE [LARGE SCALE GENOMIC DNA]</scope>
    <source>
        <strain evidence="2 3">DSM 105784</strain>
    </source>
</reference>
<sequence length="98" mass="10023">MNRRLGLLAVTLAAAALLTGCSAGGGAEEACLEPIEAQLGEDVFTDVKVTERIQTPGGALDIRGTFAGGEFGCGLTTPNTLEQAMVFMDDGSAVSIDF</sequence>
<gene>
    <name evidence="2" type="ORF">HD599_001636</name>
</gene>
<keyword evidence="1" id="KW-0732">Signal</keyword>
<evidence type="ECO:0000313" key="2">
    <source>
        <dbReference type="EMBL" id="MBB5843313.1"/>
    </source>
</evidence>
<protein>
    <submittedName>
        <fullName evidence="2">Uncharacterized protein</fullName>
    </submittedName>
</protein>
<comment type="caution">
    <text evidence="2">The sequence shown here is derived from an EMBL/GenBank/DDBJ whole genome shotgun (WGS) entry which is preliminary data.</text>
</comment>
<dbReference type="AlphaFoldDB" id="A0A841ANY4"/>
<dbReference type="Proteomes" id="UP000536685">
    <property type="component" value="Unassembled WGS sequence"/>
</dbReference>
<accession>A0A841ANY4</accession>
<proteinExistence type="predicted"/>
<feature type="chain" id="PRO_5032550246" evidence="1">
    <location>
        <begin position="24"/>
        <end position="98"/>
    </location>
</feature>
<feature type="signal peptide" evidence="1">
    <location>
        <begin position="1"/>
        <end position="23"/>
    </location>
</feature>
<dbReference type="EMBL" id="JACHMJ010000001">
    <property type="protein sequence ID" value="MBB5843313.1"/>
    <property type="molecule type" value="Genomic_DNA"/>
</dbReference>
<dbReference type="RefSeq" id="WP_184235843.1">
    <property type="nucleotide sequence ID" value="NZ_JACHMJ010000001.1"/>
</dbReference>
<evidence type="ECO:0000256" key="1">
    <source>
        <dbReference type="SAM" id="SignalP"/>
    </source>
</evidence>
<dbReference type="PROSITE" id="PS51257">
    <property type="entry name" value="PROKAR_LIPOPROTEIN"/>
    <property type="match status" value="1"/>
</dbReference>
<organism evidence="2 3">
    <name type="scientific">Conyzicola lurida</name>
    <dbReference type="NCBI Taxonomy" id="1172621"/>
    <lineage>
        <taxon>Bacteria</taxon>
        <taxon>Bacillati</taxon>
        <taxon>Actinomycetota</taxon>
        <taxon>Actinomycetes</taxon>
        <taxon>Micrococcales</taxon>
        <taxon>Microbacteriaceae</taxon>
        <taxon>Conyzicola</taxon>
    </lineage>
</organism>
<name>A0A841ANY4_9MICO</name>
<evidence type="ECO:0000313" key="3">
    <source>
        <dbReference type="Proteomes" id="UP000536685"/>
    </source>
</evidence>
<keyword evidence="3" id="KW-1185">Reference proteome</keyword>